<dbReference type="PANTHER" id="PTHR31236">
    <property type="entry name" value="BURP DOMAIN PROTEIN USPL1-LIKE"/>
    <property type="match status" value="1"/>
</dbReference>
<evidence type="ECO:0000256" key="1">
    <source>
        <dbReference type="SAM" id="SignalP"/>
    </source>
</evidence>
<protein>
    <recommendedName>
        <fullName evidence="2">BURP domain-containing protein</fullName>
    </recommendedName>
</protein>
<feature type="domain" description="BURP" evidence="2">
    <location>
        <begin position="47"/>
        <end position="124"/>
    </location>
</feature>
<dbReference type="InterPro" id="IPR044816">
    <property type="entry name" value="BURP"/>
</dbReference>
<dbReference type="EMBL" id="JBCGBO010000025">
    <property type="protein sequence ID" value="KAK9176989.1"/>
    <property type="molecule type" value="Genomic_DNA"/>
</dbReference>
<dbReference type="AlphaFoldDB" id="A0AAP0QBC0"/>
<dbReference type="Proteomes" id="UP001428341">
    <property type="component" value="Unassembled WGS sequence"/>
</dbReference>
<keyword evidence="4" id="KW-1185">Reference proteome</keyword>
<proteinExistence type="predicted"/>
<feature type="chain" id="PRO_5042900153" description="BURP domain-containing protein" evidence="1">
    <location>
        <begin position="25"/>
        <end position="124"/>
    </location>
</feature>
<keyword evidence="1" id="KW-0732">Signal</keyword>
<sequence>MMGLGFSEWNLFVSLLFLCAQVLSENLHDSHLISSYMNHMDPSVIVFFTLKDLKNGETTPVYFFKRDPYIYPQDLPREEADSIPFSLKQLPYLLQFFLFSYDSPLAKAMEGTLNHCDRRPNSKF</sequence>
<comment type="caution">
    <text evidence="3">The sequence shown here is derived from an EMBL/GenBank/DDBJ whole genome shotgun (WGS) entry which is preliminary data.</text>
</comment>
<organism evidence="3 4">
    <name type="scientific">Citrus x changshan-huyou</name>
    <dbReference type="NCBI Taxonomy" id="2935761"/>
    <lineage>
        <taxon>Eukaryota</taxon>
        <taxon>Viridiplantae</taxon>
        <taxon>Streptophyta</taxon>
        <taxon>Embryophyta</taxon>
        <taxon>Tracheophyta</taxon>
        <taxon>Spermatophyta</taxon>
        <taxon>Magnoliopsida</taxon>
        <taxon>eudicotyledons</taxon>
        <taxon>Gunneridae</taxon>
        <taxon>Pentapetalae</taxon>
        <taxon>rosids</taxon>
        <taxon>malvids</taxon>
        <taxon>Sapindales</taxon>
        <taxon>Rutaceae</taxon>
        <taxon>Aurantioideae</taxon>
        <taxon>Citrus</taxon>
    </lineage>
</organism>
<evidence type="ECO:0000313" key="3">
    <source>
        <dbReference type="EMBL" id="KAK9176989.1"/>
    </source>
</evidence>
<dbReference type="PROSITE" id="PS51277">
    <property type="entry name" value="BURP"/>
    <property type="match status" value="1"/>
</dbReference>
<gene>
    <name evidence="3" type="ORF">WN944_029008</name>
</gene>
<evidence type="ECO:0000313" key="4">
    <source>
        <dbReference type="Proteomes" id="UP001428341"/>
    </source>
</evidence>
<dbReference type="PANTHER" id="PTHR31236:SF32">
    <property type="entry name" value="BURP DOMAIN PROTEIN USPL1-LIKE"/>
    <property type="match status" value="1"/>
</dbReference>
<dbReference type="InterPro" id="IPR004873">
    <property type="entry name" value="BURP_dom"/>
</dbReference>
<feature type="signal peptide" evidence="1">
    <location>
        <begin position="1"/>
        <end position="24"/>
    </location>
</feature>
<name>A0AAP0QBC0_9ROSI</name>
<evidence type="ECO:0000259" key="2">
    <source>
        <dbReference type="PROSITE" id="PS51277"/>
    </source>
</evidence>
<accession>A0AAP0QBC0</accession>
<reference evidence="3 4" key="1">
    <citation type="submission" date="2024-05" db="EMBL/GenBank/DDBJ databases">
        <title>Haplotype-resolved chromosome-level genome assembly of Huyou (Citrus changshanensis).</title>
        <authorList>
            <person name="Miao C."/>
            <person name="Chen W."/>
            <person name="Wu Y."/>
            <person name="Wang L."/>
            <person name="Zhao S."/>
            <person name="Grierson D."/>
            <person name="Xu C."/>
            <person name="Chen K."/>
        </authorList>
    </citation>
    <scope>NUCLEOTIDE SEQUENCE [LARGE SCALE GENOMIC DNA]</scope>
    <source>
        <strain evidence="3">01-14</strain>
        <tissue evidence="3">Leaf</tissue>
    </source>
</reference>
<dbReference type="Pfam" id="PF03181">
    <property type="entry name" value="BURP"/>
    <property type="match status" value="1"/>
</dbReference>